<feature type="transmembrane region" description="Helical" evidence="1">
    <location>
        <begin position="46"/>
        <end position="63"/>
    </location>
</feature>
<accession>A0A2L1TVX1</accession>
<evidence type="ECO:0000313" key="2">
    <source>
        <dbReference type="EMBL" id="AVF24837.1"/>
    </source>
</evidence>
<keyword evidence="1" id="KW-0812">Transmembrane</keyword>
<keyword evidence="1" id="KW-1133">Transmembrane helix</keyword>
<name>A0A2L1TVX1_9BACL</name>
<protein>
    <submittedName>
        <fullName evidence="2">Uncharacterized protein</fullName>
    </submittedName>
</protein>
<organism evidence="2 3">
    <name type="scientific">Paenibacillus larvae subsp. larvae</name>
    <dbReference type="NCBI Taxonomy" id="147375"/>
    <lineage>
        <taxon>Bacteria</taxon>
        <taxon>Bacillati</taxon>
        <taxon>Bacillota</taxon>
        <taxon>Bacilli</taxon>
        <taxon>Bacillales</taxon>
        <taxon>Paenibacillaceae</taxon>
        <taxon>Paenibacillus</taxon>
    </lineage>
</organism>
<sequence length="65" mass="8101">MTWIWHIKSGLIYSTFYEQYSRICQYFVEVLTITLKKMNKKERRDIVFWNRFILFAFTGFDYISL</sequence>
<reference evidence="3" key="1">
    <citation type="submission" date="2017-02" db="EMBL/GenBank/DDBJ databases">
        <title>Delineation of Paenibacillus larvae strains originating from foulbrood outbreaks.</title>
        <authorList>
            <person name="Beims H."/>
            <person name="Bunk B."/>
            <person name="Sproeer C."/>
            <person name="Mohr K.I."/>
            <person name="Pradella S."/>
            <person name="Guenther G."/>
            <person name="Rohde M."/>
            <person name="von der Ohe W."/>
            <person name="Steinert M."/>
        </authorList>
    </citation>
    <scope>NUCLEOTIDE SEQUENCE [LARGE SCALE GENOMIC DNA]</scope>
    <source>
        <strain evidence="3">Eric_III</strain>
    </source>
</reference>
<dbReference type="AlphaFoldDB" id="A0A2L1TVX1"/>
<proteinExistence type="predicted"/>
<dbReference type="EMBL" id="CP019655">
    <property type="protein sequence ID" value="AVF24837.1"/>
    <property type="molecule type" value="Genomic_DNA"/>
</dbReference>
<evidence type="ECO:0000256" key="1">
    <source>
        <dbReference type="SAM" id="Phobius"/>
    </source>
</evidence>
<evidence type="ECO:0000313" key="3">
    <source>
        <dbReference type="Proteomes" id="UP000239833"/>
    </source>
</evidence>
<keyword evidence="1" id="KW-0472">Membrane</keyword>
<dbReference type="Proteomes" id="UP000239833">
    <property type="component" value="Chromosome"/>
</dbReference>
<gene>
    <name evidence="2" type="ORF">ERICIII_00617</name>
</gene>